<dbReference type="PROSITE" id="PS51375">
    <property type="entry name" value="PPR"/>
    <property type="match status" value="2"/>
</dbReference>
<evidence type="ECO:0000313" key="4">
    <source>
        <dbReference type="Proteomes" id="UP000325577"/>
    </source>
</evidence>
<gene>
    <name evidence="3" type="ORF">F0562_002624</name>
</gene>
<dbReference type="EMBL" id="CM018031">
    <property type="protein sequence ID" value="KAA8550940.1"/>
    <property type="molecule type" value="Genomic_DNA"/>
</dbReference>
<feature type="repeat" description="PPR" evidence="2">
    <location>
        <begin position="326"/>
        <end position="360"/>
    </location>
</feature>
<dbReference type="InterPro" id="IPR011990">
    <property type="entry name" value="TPR-like_helical_dom_sf"/>
</dbReference>
<proteinExistence type="predicted"/>
<name>A0A5J5CA49_9ASTE</name>
<dbReference type="SUPFAM" id="SSF48452">
    <property type="entry name" value="TPR-like"/>
    <property type="match status" value="1"/>
</dbReference>
<accession>A0A5J5CA49</accession>
<dbReference type="InterPro" id="IPR046960">
    <property type="entry name" value="PPR_At4g14850-like_plant"/>
</dbReference>
<keyword evidence="4" id="KW-1185">Reference proteome</keyword>
<evidence type="ECO:0008006" key="5">
    <source>
        <dbReference type="Google" id="ProtNLM"/>
    </source>
</evidence>
<feature type="repeat" description="PPR" evidence="2">
    <location>
        <begin position="194"/>
        <end position="228"/>
    </location>
</feature>
<dbReference type="Gene3D" id="1.25.40.10">
    <property type="entry name" value="Tetratricopeptide repeat domain"/>
    <property type="match status" value="3"/>
</dbReference>
<dbReference type="Pfam" id="PF01535">
    <property type="entry name" value="PPR"/>
    <property type="match status" value="3"/>
</dbReference>
<dbReference type="AlphaFoldDB" id="A0A5J5CA49"/>
<evidence type="ECO:0000256" key="1">
    <source>
        <dbReference type="ARBA" id="ARBA00022737"/>
    </source>
</evidence>
<dbReference type="OrthoDB" id="185373at2759"/>
<dbReference type="FunFam" id="1.25.40.10:FF:000031">
    <property type="entry name" value="Pentatricopeptide repeat-containing protein mitochondrial"/>
    <property type="match status" value="1"/>
</dbReference>
<keyword evidence="1" id="KW-0677">Repeat</keyword>
<reference evidence="3 4" key="1">
    <citation type="submission" date="2019-09" db="EMBL/GenBank/DDBJ databases">
        <title>A chromosome-level genome assembly of the Chinese tupelo Nyssa sinensis.</title>
        <authorList>
            <person name="Yang X."/>
            <person name="Kang M."/>
            <person name="Yang Y."/>
            <person name="Xiong H."/>
            <person name="Wang M."/>
            <person name="Zhang Z."/>
            <person name="Wang Z."/>
            <person name="Wu H."/>
            <person name="Ma T."/>
            <person name="Liu J."/>
            <person name="Xi Z."/>
        </authorList>
    </citation>
    <scope>NUCLEOTIDE SEQUENCE [LARGE SCALE GENOMIC DNA]</scope>
    <source>
        <strain evidence="3">J267</strain>
        <tissue evidence="3">Leaf</tissue>
    </source>
</reference>
<dbReference type="InterPro" id="IPR002885">
    <property type="entry name" value="PPR_rpt"/>
</dbReference>
<protein>
    <recommendedName>
        <fullName evidence="5">Pentacotripeptide-repeat region of PRORP domain-containing protein</fullName>
    </recommendedName>
</protein>
<dbReference type="NCBIfam" id="TIGR00756">
    <property type="entry name" value="PPR"/>
    <property type="match status" value="4"/>
</dbReference>
<evidence type="ECO:0000313" key="3">
    <source>
        <dbReference type="EMBL" id="KAA8550940.1"/>
    </source>
</evidence>
<sequence length="398" mass="44649">MLRTFLSRSPHSLFKDTRYHHLVSTTSTATDLFVSFLNQCSNAKHLYQIHGFMVPRGLDQDNLFLSRFIDACSALGFLDHGYSAFTQKTHPNIYLYNTMIKVLSRQPHSANVAIILYNKVRATGLRSDTYTFPFALKAVVCLSVIEVGREIHGQAIRTGLDGDVHVGTALVQMYSLCGCISDARKLFDRMCFRDVAFWNAMVAGYAKVGDVDSARDLFERMPEKNVISWTAVITGYTQMNQSTEAIVIFRRMQLEKVEPDEVAMLAALSACAQLGALELGEWIHDYIHIHGLHKTIPLCNALIDMYAKSGNIIKAVDVFENLKHKNVITWTTMIAGLALHGLGREALEMFTRMENGRIKPNDITLIAILSACSHAGLVEIGSLVFQQHVFKIWDQTKD</sequence>
<dbReference type="FunFam" id="1.25.40.10:FF:000393">
    <property type="entry name" value="Pentatricopeptide repeat-containing protein At1g20230"/>
    <property type="match status" value="1"/>
</dbReference>
<dbReference type="Pfam" id="PF13041">
    <property type="entry name" value="PPR_2"/>
    <property type="match status" value="1"/>
</dbReference>
<dbReference type="PANTHER" id="PTHR47926">
    <property type="entry name" value="PENTATRICOPEPTIDE REPEAT-CONTAINING PROTEIN"/>
    <property type="match status" value="1"/>
</dbReference>
<dbReference type="PANTHER" id="PTHR47926:SF432">
    <property type="entry name" value="(WILD MALAYSIAN BANANA) HYPOTHETICAL PROTEIN"/>
    <property type="match status" value="1"/>
</dbReference>
<evidence type="ECO:0000256" key="2">
    <source>
        <dbReference type="PROSITE-ProRule" id="PRU00708"/>
    </source>
</evidence>
<dbReference type="GO" id="GO:0009451">
    <property type="term" value="P:RNA modification"/>
    <property type="evidence" value="ECO:0007669"/>
    <property type="project" value="InterPro"/>
</dbReference>
<dbReference type="Proteomes" id="UP000325577">
    <property type="component" value="Linkage Group LG0"/>
</dbReference>
<dbReference type="GO" id="GO:0003723">
    <property type="term" value="F:RNA binding"/>
    <property type="evidence" value="ECO:0007669"/>
    <property type="project" value="InterPro"/>
</dbReference>
<organism evidence="3 4">
    <name type="scientific">Nyssa sinensis</name>
    <dbReference type="NCBI Taxonomy" id="561372"/>
    <lineage>
        <taxon>Eukaryota</taxon>
        <taxon>Viridiplantae</taxon>
        <taxon>Streptophyta</taxon>
        <taxon>Embryophyta</taxon>
        <taxon>Tracheophyta</taxon>
        <taxon>Spermatophyta</taxon>
        <taxon>Magnoliopsida</taxon>
        <taxon>eudicotyledons</taxon>
        <taxon>Gunneridae</taxon>
        <taxon>Pentapetalae</taxon>
        <taxon>asterids</taxon>
        <taxon>Cornales</taxon>
        <taxon>Nyssaceae</taxon>
        <taxon>Nyssa</taxon>
    </lineage>
</organism>